<dbReference type="EMBL" id="LS974202">
    <property type="protein sequence ID" value="SSC12109.1"/>
    <property type="molecule type" value="Genomic_DNA"/>
</dbReference>
<evidence type="ECO:0000259" key="1">
    <source>
        <dbReference type="Pfam" id="PF01208"/>
    </source>
</evidence>
<dbReference type="Pfam" id="PF01208">
    <property type="entry name" value="URO-D"/>
    <property type="match status" value="1"/>
</dbReference>
<dbReference type="CDD" id="cd03465">
    <property type="entry name" value="URO-D_like"/>
    <property type="match status" value="1"/>
</dbReference>
<reference evidence="2 3" key="1">
    <citation type="submission" date="2017-01" db="EMBL/GenBank/DDBJ databases">
        <authorList>
            <person name="Erauso G."/>
        </authorList>
    </citation>
    <scope>NUCLEOTIDE SEQUENCE [LARGE SCALE GENOMIC DNA]</scope>
    <source>
        <strain evidence="2">MESINF1</strain>
    </source>
</reference>
<evidence type="ECO:0000313" key="2">
    <source>
        <dbReference type="EMBL" id="SSC12109.1"/>
    </source>
</evidence>
<dbReference type="AlphaFoldDB" id="A0A7Z7LDQ3"/>
<dbReference type="InterPro" id="IPR000257">
    <property type="entry name" value="Uroporphyrinogen_deCOase"/>
</dbReference>
<dbReference type="RefSeq" id="WP_169698502.1">
    <property type="nucleotide sequence ID" value="NZ_LS974202.1"/>
</dbReference>
<sequence>MSEITSMERVLKSLSFQEPDRVPLFLLLTMHGAKELGMTIREYFSSAENVVRGQILLRRKYDNDCYFPFFYAAREIEAFGGDIVYSEDGPPNAGEPIIKKVEDIEGLAMPDPRTVRPLQSVLKAINALKEEGRGGVPVLGVVISPFSLPVMQMGFERYLDILYDDRDFFDRLMRFNKEFSVRWANAQVEAGATAIVYFDPLSSPSITDVETFKATGYPIAKEVISRIKAPVAMHFASGLCMDILDLLPATGTVAIGFSALENIPKLKEKASRLKLSLIGNLNGVEMTSWDREKAEETVRGVIEQGANGGGFILSDNHGEIPFQVSDEILKAISEAVHKWGEYPISNGDIR</sequence>
<dbReference type="GO" id="GO:0004853">
    <property type="term" value="F:uroporphyrinogen decarboxylase activity"/>
    <property type="evidence" value="ECO:0007669"/>
    <property type="project" value="InterPro"/>
</dbReference>
<dbReference type="KEGG" id="minf:MESINF_0660"/>
<dbReference type="PANTHER" id="PTHR47099">
    <property type="entry name" value="METHYLCOBAMIDE:COM METHYLTRANSFERASE MTBA"/>
    <property type="match status" value="1"/>
</dbReference>
<dbReference type="Proteomes" id="UP000250796">
    <property type="component" value="Chromosome MESINF"/>
</dbReference>
<feature type="domain" description="Uroporphyrinogen decarboxylase (URO-D)" evidence="1">
    <location>
        <begin position="5"/>
        <end position="339"/>
    </location>
</feature>
<dbReference type="PANTHER" id="PTHR47099:SF1">
    <property type="entry name" value="METHYLCOBAMIDE:COM METHYLTRANSFERASE MTBA"/>
    <property type="match status" value="1"/>
</dbReference>
<organism evidence="2 3">
    <name type="scientific">Mesotoga infera</name>
    <dbReference type="NCBI Taxonomy" id="1236046"/>
    <lineage>
        <taxon>Bacteria</taxon>
        <taxon>Thermotogati</taxon>
        <taxon>Thermotogota</taxon>
        <taxon>Thermotogae</taxon>
        <taxon>Kosmotogales</taxon>
        <taxon>Kosmotogaceae</taxon>
        <taxon>Mesotoga</taxon>
    </lineage>
</organism>
<dbReference type="InterPro" id="IPR052024">
    <property type="entry name" value="Methanogen_methyltrans"/>
</dbReference>
<dbReference type="Gene3D" id="3.20.20.210">
    <property type="match status" value="1"/>
</dbReference>
<gene>
    <name evidence="2" type="ORF">MESINF_0660</name>
</gene>
<dbReference type="GO" id="GO:0006779">
    <property type="term" value="P:porphyrin-containing compound biosynthetic process"/>
    <property type="evidence" value="ECO:0007669"/>
    <property type="project" value="InterPro"/>
</dbReference>
<name>A0A7Z7LDQ3_9BACT</name>
<dbReference type="SUPFAM" id="SSF51726">
    <property type="entry name" value="UROD/MetE-like"/>
    <property type="match status" value="1"/>
</dbReference>
<protein>
    <submittedName>
        <fullName evidence="2">Uroporphyrinogen decarboxylase (URO-D)</fullName>
    </submittedName>
</protein>
<accession>A0A7Z7LDQ3</accession>
<keyword evidence="3" id="KW-1185">Reference proteome</keyword>
<proteinExistence type="predicted"/>
<evidence type="ECO:0000313" key="3">
    <source>
        <dbReference type="Proteomes" id="UP000250796"/>
    </source>
</evidence>
<dbReference type="InterPro" id="IPR038071">
    <property type="entry name" value="UROD/MetE-like_sf"/>
</dbReference>